<dbReference type="EMBL" id="PQFF01000210">
    <property type="protein sequence ID" value="RHZ74153.1"/>
    <property type="molecule type" value="Genomic_DNA"/>
</dbReference>
<protein>
    <submittedName>
        <fullName evidence="1">Uncharacterized protein</fullName>
    </submittedName>
</protein>
<dbReference type="AlphaFoldDB" id="A0A397IMC9"/>
<gene>
    <name evidence="1" type="ORF">Glove_227g112</name>
</gene>
<name>A0A397IMC9_9GLOM</name>
<evidence type="ECO:0000313" key="1">
    <source>
        <dbReference type="EMBL" id="RHZ74153.1"/>
    </source>
</evidence>
<sequence length="114" mass="12489">MRVLLACFKIFFKVPNGGVFFHPSINVFGQPFHDNLDGSGVKIAPVVAVYPGSAFVLSPDTSTIRPRPPSDVDGNPHARIMCEVAVSRSVGSLKQRCLTWIANNMFVLLSVLRF</sequence>
<dbReference type="Proteomes" id="UP000266861">
    <property type="component" value="Unassembled WGS sequence"/>
</dbReference>
<proteinExistence type="predicted"/>
<accession>A0A397IMC9</accession>
<comment type="caution">
    <text evidence="1">The sequence shown here is derived from an EMBL/GenBank/DDBJ whole genome shotgun (WGS) entry which is preliminary data.</text>
</comment>
<reference evidence="1 2" key="1">
    <citation type="submission" date="2018-08" db="EMBL/GenBank/DDBJ databases">
        <title>Genome and evolution of the arbuscular mycorrhizal fungus Diversispora epigaea (formerly Glomus versiforme) and its bacterial endosymbionts.</title>
        <authorList>
            <person name="Sun X."/>
            <person name="Fei Z."/>
            <person name="Harrison M."/>
        </authorList>
    </citation>
    <scope>NUCLEOTIDE SEQUENCE [LARGE SCALE GENOMIC DNA]</scope>
    <source>
        <strain evidence="1 2">IT104</strain>
    </source>
</reference>
<dbReference type="OrthoDB" id="2431218at2759"/>
<keyword evidence="2" id="KW-1185">Reference proteome</keyword>
<organism evidence="1 2">
    <name type="scientific">Diversispora epigaea</name>
    <dbReference type="NCBI Taxonomy" id="1348612"/>
    <lineage>
        <taxon>Eukaryota</taxon>
        <taxon>Fungi</taxon>
        <taxon>Fungi incertae sedis</taxon>
        <taxon>Mucoromycota</taxon>
        <taxon>Glomeromycotina</taxon>
        <taxon>Glomeromycetes</taxon>
        <taxon>Diversisporales</taxon>
        <taxon>Diversisporaceae</taxon>
        <taxon>Diversispora</taxon>
    </lineage>
</organism>
<evidence type="ECO:0000313" key="2">
    <source>
        <dbReference type="Proteomes" id="UP000266861"/>
    </source>
</evidence>